<name>A0A5R9C7B3_9LACT</name>
<evidence type="ECO:0000313" key="4">
    <source>
        <dbReference type="Proteomes" id="UP000307201"/>
    </source>
</evidence>
<proteinExistence type="predicted"/>
<dbReference type="EMBL" id="JBGQQK010000006">
    <property type="protein sequence ID" value="MFL2102301.1"/>
    <property type="molecule type" value="Genomic_DNA"/>
</dbReference>
<organism evidence="3 4">
    <name type="scientific">Marinilactibacillus psychrotolerans</name>
    <dbReference type="NCBI Taxonomy" id="191770"/>
    <lineage>
        <taxon>Bacteria</taxon>
        <taxon>Bacillati</taxon>
        <taxon>Bacillota</taxon>
        <taxon>Bacilli</taxon>
        <taxon>Lactobacillales</taxon>
        <taxon>Carnobacteriaceae</taxon>
        <taxon>Marinilactibacillus</taxon>
    </lineage>
</organism>
<dbReference type="PROSITE" id="PS51257">
    <property type="entry name" value="PROKAR_LIPOPROTEIN"/>
    <property type="match status" value="1"/>
</dbReference>
<feature type="signal peptide" evidence="1">
    <location>
        <begin position="1"/>
        <end position="23"/>
    </location>
</feature>
<dbReference type="Proteomes" id="UP000307201">
    <property type="component" value="Unassembled WGS sequence"/>
</dbReference>
<gene>
    <name evidence="2" type="ORF">ACEN37_03440</name>
    <name evidence="3" type="ORF">FEZ48_02580</name>
</gene>
<keyword evidence="1" id="KW-0732">Signal</keyword>
<accession>A0A5R9C7B3</accession>
<dbReference type="OrthoDB" id="2870442at2"/>
<evidence type="ECO:0000256" key="1">
    <source>
        <dbReference type="SAM" id="SignalP"/>
    </source>
</evidence>
<reference evidence="2 5" key="2">
    <citation type="submission" date="2024-08" db="EMBL/GenBank/DDBJ databases">
        <authorList>
            <person name="Arias E."/>
        </authorList>
    </citation>
    <scope>NUCLEOTIDE SEQUENCE [LARGE SCALE GENOMIC DNA]</scope>
    <source>
        <strain evidence="2 5">FAM 24106</strain>
    </source>
</reference>
<dbReference type="RefSeq" id="WP_087059252.1">
    <property type="nucleotide sequence ID" value="NZ_JABUYJ010000027.1"/>
</dbReference>
<evidence type="ECO:0008006" key="6">
    <source>
        <dbReference type="Google" id="ProtNLM"/>
    </source>
</evidence>
<dbReference type="AlphaFoldDB" id="A0A5R9C7B3"/>
<dbReference type="Proteomes" id="UP001625374">
    <property type="component" value="Unassembled WGS sequence"/>
</dbReference>
<evidence type="ECO:0000313" key="3">
    <source>
        <dbReference type="EMBL" id="TLQ09054.1"/>
    </source>
</evidence>
<comment type="caution">
    <text evidence="3">The sequence shown here is derived from an EMBL/GenBank/DDBJ whole genome shotgun (WGS) entry which is preliminary data.</text>
</comment>
<evidence type="ECO:0000313" key="2">
    <source>
        <dbReference type="EMBL" id="MFL2102301.1"/>
    </source>
</evidence>
<sequence>MKKVALINWLLGSVLMISGCSLVSVTDKSDKKQMDTMNVEKSKKEEAVSQKKTDLIDFEEEFQPPHFQVEDFSISNTVDEKMHITIDYTFDQELFDFMKSNSPEYYYLIEYPTQLVENTNLVKSDIIKGVELDESSTQMTYSIEIEEEIPEGFDIDSLMKEPTGFQLFILNKDKDPIHIIDDIYYYSDYDPDLSQTIVE</sequence>
<evidence type="ECO:0000313" key="5">
    <source>
        <dbReference type="Proteomes" id="UP001625374"/>
    </source>
</evidence>
<dbReference type="EMBL" id="VBTE01000004">
    <property type="protein sequence ID" value="TLQ09054.1"/>
    <property type="molecule type" value="Genomic_DNA"/>
</dbReference>
<protein>
    <recommendedName>
        <fullName evidence="6">DUF5067 domain-containing protein</fullName>
    </recommendedName>
</protein>
<keyword evidence="5" id="KW-1185">Reference proteome</keyword>
<reference evidence="3 4" key="1">
    <citation type="submission" date="2019-05" db="EMBL/GenBank/DDBJ databases">
        <title>The metagenome of a microbial culture collection derived from dairy environment covers the genomic content of the human microbiome.</title>
        <authorList>
            <person name="Roder T."/>
            <person name="Wuthrich D."/>
            <person name="Sattari Z."/>
            <person name="Von Ah U."/>
            <person name="Bar C."/>
            <person name="Ronchi F."/>
            <person name="Macpherson A.J."/>
            <person name="Ganal-Vonarburg S.C."/>
            <person name="Bruggmann R."/>
            <person name="Vergeres G."/>
        </authorList>
    </citation>
    <scope>NUCLEOTIDE SEQUENCE [LARGE SCALE GENOMIC DNA]</scope>
    <source>
        <strain evidence="3 4">FAM 24235</strain>
    </source>
</reference>
<feature type="chain" id="PRO_5039596982" description="DUF5067 domain-containing protein" evidence="1">
    <location>
        <begin position="24"/>
        <end position="199"/>
    </location>
</feature>